<reference evidence="6" key="1">
    <citation type="submission" date="2021-01" db="EMBL/GenBank/DDBJ databases">
        <title>Whole genome shotgun sequence of Actinoplanes rishiriensis NBRC 108556.</title>
        <authorList>
            <person name="Komaki H."/>
            <person name="Tamura T."/>
        </authorList>
    </citation>
    <scope>NUCLEOTIDE SEQUENCE</scope>
    <source>
        <strain evidence="6">NBRC 108556</strain>
    </source>
</reference>
<gene>
    <name evidence="6" type="ORF">Ari01nite_40640</name>
</gene>
<dbReference type="InterPro" id="IPR057263">
    <property type="entry name" value="COR-B"/>
</dbReference>
<dbReference type="Pfam" id="PF13676">
    <property type="entry name" value="TIR_2"/>
    <property type="match status" value="1"/>
</dbReference>
<dbReference type="GO" id="GO:0005737">
    <property type="term" value="C:cytoplasm"/>
    <property type="evidence" value="ECO:0007669"/>
    <property type="project" value="TreeGrafter"/>
</dbReference>
<evidence type="ECO:0000313" key="6">
    <source>
        <dbReference type="EMBL" id="GIE96599.1"/>
    </source>
</evidence>
<dbReference type="InterPro" id="IPR027417">
    <property type="entry name" value="P-loop_NTPase"/>
</dbReference>
<dbReference type="Pfam" id="PF16095">
    <property type="entry name" value="COR-A"/>
    <property type="match status" value="1"/>
</dbReference>
<name>A0A919JZJ8_9ACTN</name>
<dbReference type="PANTHER" id="PTHR48051">
    <property type="match status" value="1"/>
</dbReference>
<organism evidence="6 7">
    <name type="scientific">Paractinoplanes rishiriensis</name>
    <dbReference type="NCBI Taxonomy" id="1050105"/>
    <lineage>
        <taxon>Bacteria</taxon>
        <taxon>Bacillati</taxon>
        <taxon>Actinomycetota</taxon>
        <taxon>Actinomycetes</taxon>
        <taxon>Micromonosporales</taxon>
        <taxon>Micromonosporaceae</taxon>
        <taxon>Paractinoplanes</taxon>
    </lineage>
</organism>
<feature type="domain" description="C-terminal of Roc COR-B" evidence="5">
    <location>
        <begin position="679"/>
        <end position="817"/>
    </location>
</feature>
<dbReference type="Gene3D" id="1.10.10.2200">
    <property type="match status" value="1"/>
</dbReference>
<feature type="domain" description="TIR" evidence="3">
    <location>
        <begin position="837"/>
        <end position="949"/>
    </location>
</feature>
<dbReference type="InterPro" id="IPR001611">
    <property type="entry name" value="Leu-rich_rpt"/>
</dbReference>
<dbReference type="Pfam" id="PF13855">
    <property type="entry name" value="LRR_8"/>
    <property type="match status" value="1"/>
</dbReference>
<dbReference type="Gene3D" id="3.40.50.10140">
    <property type="entry name" value="Toll/interleukin-1 receptor homology (TIR) domain"/>
    <property type="match status" value="1"/>
</dbReference>
<dbReference type="InterPro" id="IPR035897">
    <property type="entry name" value="Toll_tir_struct_dom_sf"/>
</dbReference>
<dbReference type="Gene3D" id="3.80.10.10">
    <property type="entry name" value="Ribonuclease Inhibitor"/>
    <property type="match status" value="1"/>
</dbReference>
<protein>
    <submittedName>
        <fullName evidence="6">Uncharacterized protein</fullName>
    </submittedName>
</protein>
<dbReference type="InterPro" id="IPR036388">
    <property type="entry name" value="WH-like_DNA-bd_sf"/>
</dbReference>
<evidence type="ECO:0000313" key="7">
    <source>
        <dbReference type="Proteomes" id="UP000636960"/>
    </source>
</evidence>
<dbReference type="Pfam" id="PF25497">
    <property type="entry name" value="COR-B"/>
    <property type="match status" value="1"/>
</dbReference>
<keyword evidence="1" id="KW-0433">Leucine-rich repeat</keyword>
<dbReference type="Pfam" id="PF08477">
    <property type="entry name" value="Roc"/>
    <property type="match status" value="1"/>
</dbReference>
<dbReference type="InterPro" id="IPR032675">
    <property type="entry name" value="LRR_dom_sf"/>
</dbReference>
<dbReference type="InterPro" id="IPR050216">
    <property type="entry name" value="LRR_domain-containing"/>
</dbReference>
<evidence type="ECO:0000256" key="2">
    <source>
        <dbReference type="ARBA" id="ARBA00022737"/>
    </source>
</evidence>
<accession>A0A919JZJ8</accession>
<dbReference type="Gene3D" id="3.40.50.300">
    <property type="entry name" value="P-loop containing nucleotide triphosphate hydrolases"/>
    <property type="match status" value="1"/>
</dbReference>
<dbReference type="Gene3D" id="1.10.10.10">
    <property type="entry name" value="Winged helix-like DNA-binding domain superfamily/Winged helix DNA-binding domain"/>
    <property type="match status" value="1"/>
</dbReference>
<dbReference type="InterPro" id="IPR032171">
    <property type="entry name" value="COR-A"/>
</dbReference>
<comment type="caution">
    <text evidence="6">The sequence shown here is derived from an EMBL/GenBank/DDBJ whole genome shotgun (WGS) entry which is preliminary data.</text>
</comment>
<dbReference type="AlphaFoldDB" id="A0A919JZJ8"/>
<evidence type="ECO:0000259" key="3">
    <source>
        <dbReference type="Pfam" id="PF13676"/>
    </source>
</evidence>
<dbReference type="PANTHER" id="PTHR48051:SF1">
    <property type="entry name" value="RAS SUPPRESSOR PROTEIN 1"/>
    <property type="match status" value="1"/>
</dbReference>
<feature type="domain" description="COR" evidence="4">
    <location>
        <begin position="527"/>
        <end position="664"/>
    </location>
</feature>
<dbReference type="Gene3D" id="3.30.310.200">
    <property type="match status" value="1"/>
</dbReference>
<dbReference type="EMBL" id="BOMV01000048">
    <property type="protein sequence ID" value="GIE96599.1"/>
    <property type="molecule type" value="Genomic_DNA"/>
</dbReference>
<proteinExistence type="predicted"/>
<dbReference type="SMART" id="SM00369">
    <property type="entry name" value="LRR_TYP"/>
    <property type="match status" value="4"/>
</dbReference>
<dbReference type="SUPFAM" id="SSF52200">
    <property type="entry name" value="Toll/Interleukin receptor TIR domain"/>
    <property type="match status" value="1"/>
</dbReference>
<dbReference type="SUPFAM" id="SSF52540">
    <property type="entry name" value="P-loop containing nucleoside triphosphate hydrolases"/>
    <property type="match status" value="1"/>
</dbReference>
<dbReference type="InterPro" id="IPR000157">
    <property type="entry name" value="TIR_dom"/>
</dbReference>
<keyword evidence="7" id="KW-1185">Reference proteome</keyword>
<dbReference type="Proteomes" id="UP000636960">
    <property type="component" value="Unassembled WGS sequence"/>
</dbReference>
<dbReference type="PRINTS" id="PR00449">
    <property type="entry name" value="RASTRNSFRMNG"/>
</dbReference>
<dbReference type="GO" id="GO:0007165">
    <property type="term" value="P:signal transduction"/>
    <property type="evidence" value="ECO:0007669"/>
    <property type="project" value="InterPro"/>
</dbReference>
<dbReference type="SUPFAM" id="SSF52047">
    <property type="entry name" value="RNI-like"/>
    <property type="match status" value="1"/>
</dbReference>
<dbReference type="InterPro" id="IPR003591">
    <property type="entry name" value="Leu-rich_rpt_typical-subtyp"/>
</dbReference>
<evidence type="ECO:0000259" key="4">
    <source>
        <dbReference type="Pfam" id="PF16095"/>
    </source>
</evidence>
<sequence length="1020" mass="115995">MHVDSHRYGRWVVDDWASSSRFEQDIQAVADGRSDTLDLGRSYHYGAPRELPAAVRQLTGLRTLRLGGSGLTALPGWLAELPVETIDARGCPLQEMPPMPWVRWALDAGKLYAFRRLIDPGRVYGAAIGPGDDAPAIAHLGRLIGERRLSLTELVVETPRGMPSATWANLAEVDRHLDELIAGLPRLRMFGIVDCPLGRVPEPIRRLRHLSNLRLSAVLPEEVPDWLFELPALVALDLSHNRLPRLPETLGRAQRLAELDLSYNPLREIPDEVWQLERLASLDLWGCPIQRIPAEILKLTALTDLRVDETRPELTVPPPEVTARGLDAIKSYWTQERASGMDYLSEAKLLIVGEAGAGKTTLAKKILHPSYPLNVGEGSTQGIAVLSWRFASAVRIAEADGERVLERDFRVNIWDFGGQEIYHSTHQFFLTKRSVYVLVSDERKEDTDFRYWLEVVNLLSDGSPLIIVQNRKQGRMQELDVRTLRQEYPNLVATLSVDLSDNSGLGPTIARVRRELELLPHIGTALPKTWQDVRMALEADDREYITETEFFRICEDHGFTRQTDMKQLGGFLHDLGICLYFQEDPLLSRTVVLQPEWGTGAVYRVLDDPQIMANRGVFDADDLRRIWHEPIYEPVRDELVRLMAKFSLCFRVRATDRYVAPQLLSKVRPTYPWDEPSDLTLRYLYDVMPKGIVHRLIVELHDLIEDEAVWHTGVVFQYETGRAEVIEDYRRRRLQIRLAARNSRVMLSVVDRALNMIHKSYPDLKVERLRPCNCEACVAAEEPTMFSMRELVDFARAGHPIQCRTSHQLVDASGLLSELWQPDDGGTSRRASGPGEVFVSYKWGGDADDMVDEMQGKLAARGLVVTRDRDELRYRDPIQQFMRRLGAGKAVIVLLDDAYLRSKNCMFELTEVADREDFRQSVFPIVLPDANIFDPIGRLEYVRYWEDKRVELDQAMRAVGQENLQGIREELDLYETIRNAIARITDVLADMNTLTAAKHVGGDFAELYRALGEKVGGRTQ</sequence>
<evidence type="ECO:0000256" key="1">
    <source>
        <dbReference type="ARBA" id="ARBA00022614"/>
    </source>
</evidence>
<dbReference type="PROSITE" id="PS51450">
    <property type="entry name" value="LRR"/>
    <property type="match status" value="1"/>
</dbReference>
<keyword evidence="2" id="KW-0677">Repeat</keyword>
<evidence type="ECO:0000259" key="5">
    <source>
        <dbReference type="Pfam" id="PF25497"/>
    </source>
</evidence>